<dbReference type="GO" id="GO:0006508">
    <property type="term" value="P:proteolysis"/>
    <property type="evidence" value="ECO:0007669"/>
    <property type="project" value="UniProtKB-KW"/>
</dbReference>
<dbReference type="InterPro" id="IPR029058">
    <property type="entry name" value="AB_hydrolase_fold"/>
</dbReference>
<keyword evidence="2" id="KW-0378">Hydrolase</keyword>
<dbReference type="GO" id="GO:0004252">
    <property type="term" value="F:serine-type endopeptidase activity"/>
    <property type="evidence" value="ECO:0007669"/>
    <property type="project" value="UniProtKB-EC"/>
</dbReference>
<name>A0A3B0U2A7_9ZZZZ</name>
<evidence type="ECO:0000313" key="2">
    <source>
        <dbReference type="EMBL" id="VAW14924.1"/>
    </source>
</evidence>
<reference evidence="2" key="1">
    <citation type="submission" date="2018-06" db="EMBL/GenBank/DDBJ databases">
        <authorList>
            <person name="Zhirakovskaya E."/>
        </authorList>
    </citation>
    <scope>NUCLEOTIDE SEQUENCE</scope>
</reference>
<dbReference type="Pfam" id="PF02897">
    <property type="entry name" value="Peptidase_S9_N"/>
    <property type="match status" value="1"/>
</dbReference>
<dbReference type="SUPFAM" id="SSF50993">
    <property type="entry name" value="Peptidase/esterase 'gauge' domain"/>
    <property type="match status" value="1"/>
</dbReference>
<evidence type="ECO:0000259" key="1">
    <source>
        <dbReference type="Pfam" id="PF02897"/>
    </source>
</evidence>
<dbReference type="InterPro" id="IPR023302">
    <property type="entry name" value="Pept_S9A_N"/>
</dbReference>
<dbReference type="Gene3D" id="3.40.50.1820">
    <property type="entry name" value="alpha/beta hydrolase"/>
    <property type="match status" value="1"/>
</dbReference>
<keyword evidence="2" id="KW-0645">Protease</keyword>
<accession>A0A3B0U2A7</accession>
<dbReference type="EC" id="3.4.21.83" evidence="2"/>
<feature type="domain" description="Peptidase S9A N-terminal" evidence="1">
    <location>
        <begin position="6"/>
        <end position="76"/>
    </location>
</feature>
<organism evidence="2">
    <name type="scientific">hydrothermal vent metagenome</name>
    <dbReference type="NCBI Taxonomy" id="652676"/>
    <lineage>
        <taxon>unclassified sequences</taxon>
        <taxon>metagenomes</taxon>
        <taxon>ecological metagenomes</taxon>
    </lineage>
</organism>
<proteinExistence type="predicted"/>
<dbReference type="EMBL" id="UOEO01000021">
    <property type="protein sequence ID" value="VAW14924.1"/>
    <property type="molecule type" value="Genomic_DNA"/>
</dbReference>
<gene>
    <name evidence="2" type="ORF">MNBD_ALPHA12-293</name>
</gene>
<protein>
    <submittedName>
        <fullName evidence="2">Protease II</fullName>
        <ecNumber evidence="2">3.4.21.83</ecNumber>
    </submittedName>
</protein>
<feature type="non-terminal residue" evidence="2">
    <location>
        <position position="77"/>
    </location>
</feature>
<dbReference type="AlphaFoldDB" id="A0A3B0U2A7"/>
<sequence>MSSLLPPIADKNNHITSQHGISKTDPYHWLRADNWQEVMRDPALLDKKIGDYLREENAYFEARFGEKSKDLQETIYR</sequence>